<evidence type="ECO:0000313" key="2">
    <source>
        <dbReference type="Proteomes" id="UP001163156"/>
    </source>
</evidence>
<accession>A0ABY6MML2</accession>
<keyword evidence="2" id="KW-1185">Reference proteome</keyword>
<dbReference type="Proteomes" id="UP001163156">
    <property type="component" value="Chromosome"/>
</dbReference>
<dbReference type="RefSeq" id="WP_264810195.1">
    <property type="nucleotide sequence ID" value="NZ_CP110226.1"/>
</dbReference>
<proteinExistence type="predicted"/>
<sequence length="145" mass="16302">MNASLAQISPQKNSNINQVLTRTDTNQGLNQQQVLRVFNQKSGEIIQGVCKFESGFEFLFPLFRGLSAAGKPSFLKLNFSTSEQAAFFHYPISKRAEADLYFAQLIGLLNNEIKFKKILKEIILNRNVFKAEQSLLHSSLMGEAS</sequence>
<protein>
    <submittedName>
        <fullName evidence="1">Uncharacterized protein</fullName>
    </submittedName>
</protein>
<organism evidence="1 2">
    <name type="scientific">Algoriphagus halophytocola</name>
    <dbReference type="NCBI Taxonomy" id="2991499"/>
    <lineage>
        <taxon>Bacteria</taxon>
        <taxon>Pseudomonadati</taxon>
        <taxon>Bacteroidota</taxon>
        <taxon>Cytophagia</taxon>
        <taxon>Cytophagales</taxon>
        <taxon>Cyclobacteriaceae</taxon>
        <taxon>Algoriphagus</taxon>
    </lineage>
</organism>
<evidence type="ECO:0000313" key="1">
    <source>
        <dbReference type="EMBL" id="UZD23632.1"/>
    </source>
</evidence>
<dbReference type="EMBL" id="CP110226">
    <property type="protein sequence ID" value="UZD23632.1"/>
    <property type="molecule type" value="Genomic_DNA"/>
</dbReference>
<gene>
    <name evidence="1" type="ORF">OM944_03875</name>
</gene>
<name>A0ABY6MML2_9BACT</name>
<reference evidence="1" key="1">
    <citation type="submission" date="2022-10" db="EMBL/GenBank/DDBJ databases">
        <title>Algoriphagus sp. a novel bacteria isolate from halophytes salicornia europaea.</title>
        <authorList>
            <person name="Peng Y."/>
            <person name="Jiang L."/>
            <person name="Lee J."/>
        </authorList>
    </citation>
    <scope>NUCLEOTIDE SEQUENCE</scope>
    <source>
        <strain evidence="1">TR-M5</strain>
    </source>
</reference>